<dbReference type="SUPFAM" id="SSF55174">
    <property type="entry name" value="Alpha-L RNA-binding motif"/>
    <property type="match status" value="1"/>
</dbReference>
<evidence type="ECO:0000256" key="2">
    <source>
        <dbReference type="SAM" id="MobiDB-lite"/>
    </source>
</evidence>
<feature type="domain" description="RNA-binding S4" evidence="3">
    <location>
        <begin position="26"/>
        <end position="90"/>
    </location>
</feature>
<dbReference type="OrthoDB" id="9797176at2"/>
<organism evidence="4 5">
    <name type="scientific">Formicincola oecophyllae</name>
    <dbReference type="NCBI Taxonomy" id="2558361"/>
    <lineage>
        <taxon>Bacteria</taxon>
        <taxon>Pseudomonadati</taxon>
        <taxon>Pseudomonadota</taxon>
        <taxon>Alphaproteobacteria</taxon>
        <taxon>Acetobacterales</taxon>
        <taxon>Acetobacteraceae</taxon>
        <taxon>Formicincola</taxon>
    </lineage>
</organism>
<dbReference type="SMART" id="SM00363">
    <property type="entry name" value="S4"/>
    <property type="match status" value="1"/>
</dbReference>
<name>A0A4Y6UAH4_9PROT</name>
<evidence type="ECO:0000313" key="4">
    <source>
        <dbReference type="EMBL" id="QDH14463.1"/>
    </source>
</evidence>
<dbReference type="KEGG" id="swf:E3E12_06785"/>
<dbReference type="CDD" id="cd00165">
    <property type="entry name" value="S4"/>
    <property type="match status" value="1"/>
</dbReference>
<sequence length="116" mass="12892">MNKPTSQQEGPDEAQLDQLPDQLPEQRLDVWFYNARLAKTRALTAKLAGSGKVRLNGRRLTKAHAKVRPGDVLTFPAPGNSREAKVLVWRVRACVERRGPAKLAQRLYAALPPNPS</sequence>
<evidence type="ECO:0000259" key="3">
    <source>
        <dbReference type="SMART" id="SM00363"/>
    </source>
</evidence>
<keyword evidence="1" id="KW-0694">RNA-binding</keyword>
<dbReference type="InterPro" id="IPR002942">
    <property type="entry name" value="S4_RNA-bd"/>
</dbReference>
<accession>A0A4Y6UAH4</accession>
<dbReference type="EMBL" id="CP038231">
    <property type="protein sequence ID" value="QDH14463.1"/>
    <property type="molecule type" value="Genomic_DNA"/>
</dbReference>
<dbReference type="InterPro" id="IPR036986">
    <property type="entry name" value="S4_RNA-bd_sf"/>
</dbReference>
<dbReference type="Pfam" id="PF01479">
    <property type="entry name" value="S4"/>
    <property type="match status" value="1"/>
</dbReference>
<dbReference type="PROSITE" id="PS50889">
    <property type="entry name" value="S4"/>
    <property type="match status" value="1"/>
</dbReference>
<dbReference type="GO" id="GO:0003723">
    <property type="term" value="F:RNA binding"/>
    <property type="evidence" value="ECO:0007669"/>
    <property type="project" value="UniProtKB-KW"/>
</dbReference>
<dbReference type="Gene3D" id="3.10.290.10">
    <property type="entry name" value="RNA-binding S4 domain"/>
    <property type="match status" value="1"/>
</dbReference>
<dbReference type="RefSeq" id="WP_141443643.1">
    <property type="nucleotide sequence ID" value="NZ_CP038231.1"/>
</dbReference>
<dbReference type="AlphaFoldDB" id="A0A4Y6UAH4"/>
<evidence type="ECO:0000313" key="5">
    <source>
        <dbReference type="Proteomes" id="UP000318709"/>
    </source>
</evidence>
<evidence type="ECO:0000256" key="1">
    <source>
        <dbReference type="PROSITE-ProRule" id="PRU00182"/>
    </source>
</evidence>
<keyword evidence="5" id="KW-1185">Reference proteome</keyword>
<protein>
    <recommendedName>
        <fullName evidence="3">RNA-binding S4 domain-containing protein</fullName>
    </recommendedName>
</protein>
<dbReference type="Proteomes" id="UP000318709">
    <property type="component" value="Chromosome"/>
</dbReference>
<reference evidence="4 5" key="1">
    <citation type="submission" date="2019-03" db="EMBL/GenBank/DDBJ databases">
        <title>The complete genome sequence of Swingsia_sp. F3b2 LMG30590(T).</title>
        <authorList>
            <person name="Chua K.-O."/>
            <person name="Chan K.-G."/>
            <person name="See-Too W.-S."/>
        </authorList>
    </citation>
    <scope>NUCLEOTIDE SEQUENCE [LARGE SCALE GENOMIC DNA]</scope>
    <source>
        <strain evidence="4 5">F3b2</strain>
    </source>
</reference>
<feature type="region of interest" description="Disordered" evidence="2">
    <location>
        <begin position="1"/>
        <end position="21"/>
    </location>
</feature>
<gene>
    <name evidence="4" type="ORF">E3E12_06785</name>
</gene>
<proteinExistence type="predicted"/>